<sequence length="93" mass="10548">MSDKKVSTLLNLSNQANYTKAFKSHLSQFNFIIIMGREYLEKGNDNSKDIPLSISISKSGEIEIVNIDEENNNDIDIDNICIYSDKKITDSDE</sequence>
<dbReference type="STRING" id="1330534.L323_12575"/>
<reference evidence="1 2" key="1">
    <citation type="journal article" date="2013" name="Genome Announc.">
        <title>Draft Genome Sequence of the Cellulolytic Bacterium Clostridium papyrosolvens C7 (ATCC 700395).</title>
        <authorList>
            <person name="Zepeda V."/>
            <person name="Dassa B."/>
            <person name="Borovok I."/>
            <person name="Lamed R."/>
            <person name="Bayer E.A."/>
            <person name="Cate J.H."/>
        </authorList>
    </citation>
    <scope>NUCLEOTIDE SEQUENCE [LARGE SCALE GENOMIC DNA]</scope>
    <source>
        <strain evidence="1 2">C7</strain>
    </source>
</reference>
<protein>
    <submittedName>
        <fullName evidence="1">Uncharacterized protein</fullName>
    </submittedName>
</protein>
<dbReference type="OrthoDB" id="1708059at2"/>
<dbReference type="EMBL" id="ATAY01000063">
    <property type="protein sequence ID" value="EPR10475.1"/>
    <property type="molecule type" value="Genomic_DNA"/>
</dbReference>
<comment type="caution">
    <text evidence="1">The sequence shown here is derived from an EMBL/GenBank/DDBJ whole genome shotgun (WGS) entry which is preliminary data.</text>
</comment>
<dbReference type="RefSeq" id="WP_020815992.1">
    <property type="nucleotide sequence ID" value="NZ_ATAY01000063.1"/>
</dbReference>
<proteinExistence type="predicted"/>
<accession>U4R1C6</accession>
<gene>
    <name evidence="1" type="ORF">L323_12575</name>
</gene>
<dbReference type="Proteomes" id="UP000016860">
    <property type="component" value="Unassembled WGS sequence"/>
</dbReference>
<dbReference type="AlphaFoldDB" id="U4R1C6"/>
<evidence type="ECO:0000313" key="2">
    <source>
        <dbReference type="Proteomes" id="UP000016860"/>
    </source>
</evidence>
<organism evidence="1 2">
    <name type="scientific">Ruminiclostridium papyrosolvens C7</name>
    <dbReference type="NCBI Taxonomy" id="1330534"/>
    <lineage>
        <taxon>Bacteria</taxon>
        <taxon>Bacillati</taxon>
        <taxon>Bacillota</taxon>
        <taxon>Clostridia</taxon>
        <taxon>Eubacteriales</taxon>
        <taxon>Oscillospiraceae</taxon>
        <taxon>Ruminiclostridium</taxon>
    </lineage>
</organism>
<name>U4R1C6_9FIRM</name>
<dbReference type="PATRIC" id="fig|1330534.3.peg.2494"/>
<evidence type="ECO:0000313" key="1">
    <source>
        <dbReference type="EMBL" id="EPR10475.1"/>
    </source>
</evidence>